<evidence type="ECO:0000256" key="1">
    <source>
        <dbReference type="SAM" id="MobiDB-lite"/>
    </source>
</evidence>
<accession>A0A4Q9HT71</accession>
<keyword evidence="3" id="KW-1185">Reference proteome</keyword>
<feature type="region of interest" description="Disordered" evidence="1">
    <location>
        <begin position="267"/>
        <end position="307"/>
    </location>
</feature>
<organism evidence="2 3">
    <name type="scientific">Streptomyces kasugaensis</name>
    <dbReference type="NCBI Taxonomy" id="1946"/>
    <lineage>
        <taxon>Bacteria</taxon>
        <taxon>Bacillati</taxon>
        <taxon>Actinomycetota</taxon>
        <taxon>Actinomycetes</taxon>
        <taxon>Kitasatosporales</taxon>
        <taxon>Streptomycetaceae</taxon>
        <taxon>Streptomyces</taxon>
    </lineage>
</organism>
<reference evidence="2 3" key="1">
    <citation type="submission" date="2019-02" db="EMBL/GenBank/DDBJ databases">
        <title>Draft Genome Sequence of Streptomyces sp. AM-2504, identified by 16S rRNA comparative analysis as a Streptomyces Kasugaensis strain.</title>
        <authorList>
            <person name="Napolioni V."/>
            <person name="Giuliodori A.M."/>
            <person name="Spurio R."/>
            <person name="Fabbretti A."/>
        </authorList>
    </citation>
    <scope>NUCLEOTIDE SEQUENCE [LARGE SCALE GENOMIC DNA]</scope>
    <source>
        <strain evidence="2 3">AM-2504</strain>
    </source>
</reference>
<evidence type="ECO:0008006" key="4">
    <source>
        <dbReference type="Google" id="ProtNLM"/>
    </source>
</evidence>
<evidence type="ECO:0000313" key="3">
    <source>
        <dbReference type="Proteomes" id="UP000292452"/>
    </source>
</evidence>
<feature type="region of interest" description="Disordered" evidence="1">
    <location>
        <begin position="165"/>
        <end position="238"/>
    </location>
</feature>
<proteinExistence type="predicted"/>
<comment type="caution">
    <text evidence="2">The sequence shown here is derived from an EMBL/GenBank/DDBJ whole genome shotgun (WGS) entry which is preliminary data.</text>
</comment>
<dbReference type="Pfam" id="PF04404">
    <property type="entry name" value="ERF"/>
    <property type="match status" value="1"/>
</dbReference>
<feature type="compositionally biased region" description="Basic and acidic residues" evidence="1">
    <location>
        <begin position="274"/>
        <end position="293"/>
    </location>
</feature>
<dbReference type="InterPro" id="IPR007499">
    <property type="entry name" value="ERF_bacteria_virus"/>
</dbReference>
<dbReference type="EMBL" id="SIXH01000154">
    <property type="protein sequence ID" value="TBO58232.1"/>
    <property type="molecule type" value="Genomic_DNA"/>
</dbReference>
<dbReference type="RefSeq" id="WP_131124069.1">
    <property type="nucleotide sequence ID" value="NZ_SIXH01000154.1"/>
</dbReference>
<feature type="compositionally biased region" description="Low complexity" evidence="1">
    <location>
        <begin position="196"/>
        <end position="205"/>
    </location>
</feature>
<gene>
    <name evidence="2" type="ORF">EYS09_18430</name>
</gene>
<dbReference type="Proteomes" id="UP000292452">
    <property type="component" value="Unassembled WGS sequence"/>
</dbReference>
<evidence type="ECO:0000313" key="2">
    <source>
        <dbReference type="EMBL" id="TBO58232.1"/>
    </source>
</evidence>
<feature type="compositionally biased region" description="Basic and acidic residues" evidence="1">
    <location>
        <begin position="165"/>
        <end position="194"/>
    </location>
</feature>
<protein>
    <recommendedName>
        <fullName evidence="4">ERF family protein</fullName>
    </recommendedName>
</protein>
<name>A0A4Q9HT71_STRKA</name>
<sequence length="366" mass="40349">MTVTTLPTALTDPRATIPSAPARTPDVVYVPAPDGAPADAPRVFTAISAVMRDAMPVGKDQRNEQQNYRFRGIDDVMSAMAGPLRAHGVFILPTIAEHQQQRDGKMTRTLITMRYRVYGPAGDCLVADVPGEAFDYADKATNKAQSAALKYLLFTLFMLPVDGRSIDDGDRHHPEPTPEHRAEQQQRQQQDRRQQRGQGQQQQRGPRPARKAVPEQAPARPRRDYLAETQAARSREEFDKVRADAVAAGAPEDYLARLDQVAAQKRAAAAEQPVEQRRGPIADAPRRAMEWTKDAPASEQPVDQDQERAAALGEMYDAARAAGLANRAEADETFANRHQCQPAESTVAQLREMRDDLLDAAKEASA</sequence>
<dbReference type="AlphaFoldDB" id="A0A4Q9HT71"/>